<feature type="domain" description="ABC3 transporter permease C-terminal" evidence="8">
    <location>
        <begin position="787"/>
        <end position="891"/>
    </location>
</feature>
<proteinExistence type="inferred from homology"/>
<gene>
    <name evidence="10" type="ORF">XD73_0294</name>
</gene>
<dbReference type="InterPro" id="IPR007484">
    <property type="entry name" value="Peptidase_M28"/>
</dbReference>
<keyword evidence="5 7" id="KW-0472">Membrane</keyword>
<evidence type="ECO:0000256" key="7">
    <source>
        <dbReference type="SAM" id="Phobius"/>
    </source>
</evidence>
<reference evidence="10 11" key="1">
    <citation type="journal article" date="2015" name="MBio">
        <title>Genome-Resolved Metagenomic Analysis Reveals Roles for Candidate Phyla and Other Microbial Community Members in Biogeochemical Transformations in Oil Reservoirs.</title>
        <authorList>
            <person name="Hu P."/>
            <person name="Tom L."/>
            <person name="Singh A."/>
            <person name="Thomas B.C."/>
            <person name="Baker B.J."/>
            <person name="Piceno Y.M."/>
            <person name="Andersen G.L."/>
            <person name="Banfield J.F."/>
        </authorList>
    </citation>
    <scope>NUCLEOTIDE SEQUENCE [LARGE SCALE GENOMIC DNA]</scope>
    <source>
        <strain evidence="10">46_16</strain>
    </source>
</reference>
<comment type="caution">
    <text evidence="10">The sequence shown here is derived from an EMBL/GenBank/DDBJ whole genome shotgun (WGS) entry which is preliminary data.</text>
</comment>
<comment type="subcellular location">
    <subcellularLocation>
        <location evidence="1">Cell membrane</location>
        <topology evidence="1">Multi-pass membrane protein</topology>
    </subcellularLocation>
</comment>
<evidence type="ECO:0000256" key="6">
    <source>
        <dbReference type="ARBA" id="ARBA00038076"/>
    </source>
</evidence>
<evidence type="ECO:0000256" key="2">
    <source>
        <dbReference type="ARBA" id="ARBA00022475"/>
    </source>
</evidence>
<dbReference type="PANTHER" id="PTHR30572:SF4">
    <property type="entry name" value="ABC TRANSPORTER PERMEASE YTRF"/>
    <property type="match status" value="1"/>
</dbReference>
<feature type="domain" description="Peptidase M28" evidence="9">
    <location>
        <begin position="1142"/>
        <end position="1243"/>
    </location>
</feature>
<dbReference type="InterPro" id="IPR003838">
    <property type="entry name" value="ABC3_permease_C"/>
</dbReference>
<dbReference type="SUPFAM" id="SSF53187">
    <property type="entry name" value="Zn-dependent exopeptidases"/>
    <property type="match status" value="1"/>
</dbReference>
<dbReference type="EMBL" id="LGFU01000006">
    <property type="protein sequence ID" value="KUK46823.1"/>
    <property type="molecule type" value="Genomic_DNA"/>
</dbReference>
<keyword evidence="2" id="KW-1003">Cell membrane</keyword>
<feature type="transmembrane region" description="Helical" evidence="7">
    <location>
        <begin position="634"/>
        <end position="658"/>
    </location>
</feature>
<dbReference type="PANTHER" id="PTHR30572">
    <property type="entry name" value="MEMBRANE COMPONENT OF TRANSPORTER-RELATED"/>
    <property type="match status" value="1"/>
</dbReference>
<dbReference type="Pfam" id="PF04389">
    <property type="entry name" value="Peptidase_M28"/>
    <property type="match status" value="1"/>
</dbReference>
<keyword evidence="4 7" id="KW-1133">Transmembrane helix</keyword>
<feature type="transmembrane region" description="Helical" evidence="7">
    <location>
        <begin position="21"/>
        <end position="41"/>
    </location>
</feature>
<dbReference type="GO" id="GO:0022857">
    <property type="term" value="F:transmembrane transporter activity"/>
    <property type="evidence" value="ECO:0007669"/>
    <property type="project" value="TreeGrafter"/>
</dbReference>
<evidence type="ECO:0008006" key="12">
    <source>
        <dbReference type="Google" id="ProtNLM"/>
    </source>
</evidence>
<evidence type="ECO:0000256" key="4">
    <source>
        <dbReference type="ARBA" id="ARBA00022989"/>
    </source>
</evidence>
<protein>
    <recommendedName>
        <fullName evidence="12">FtsX-like permease family protein</fullName>
    </recommendedName>
</protein>
<evidence type="ECO:0000313" key="11">
    <source>
        <dbReference type="Proteomes" id="UP000064249"/>
    </source>
</evidence>
<feature type="transmembrane region" description="Helical" evidence="7">
    <location>
        <begin position="868"/>
        <end position="889"/>
    </location>
</feature>
<dbReference type="GO" id="GO:0005886">
    <property type="term" value="C:plasma membrane"/>
    <property type="evidence" value="ECO:0007669"/>
    <property type="project" value="UniProtKB-SubCell"/>
</dbReference>
<feature type="transmembrane region" description="Helical" evidence="7">
    <location>
        <begin position="670"/>
        <end position="692"/>
    </location>
</feature>
<evidence type="ECO:0000256" key="5">
    <source>
        <dbReference type="ARBA" id="ARBA00023136"/>
    </source>
</evidence>
<sequence length="1385" mass="154026">MKFKPNHFKFKQILKPSWLQIVGVFIICCGISLFSAMLHTVEVTSTAEVAEHWRGKYDILVRSESSVSDVERETQLVEGNYLGTSYGGITDEQYTLIKSIDDVEVAAPVATVGYFVNYTGSIIVRVDPWEENTLYQIRTKWLGDTPELQGAPEQYSYFAIANNARDVIIEGNLFHTLAVRANAKMAELVIGYIPSQWVLVAGIDPQQETQLIGLDEALIEGDYLKDEPLSPGWDSVSGKRVSKVPLIINDQTYSRLGVSIRIDDLPLEDITEVNNISSAYDPSDERIRKLVEHYTPIMDAQGELILDEEVDLTQERKPLAVQSVVFSTRYGGAVNSKMLGREYDEISGVVVMRDISLVPGGYAYQVVDPSPFNDQVPIFRLKKYGTWGEELSDELKAASEKYEENFYKNLPLIADEEVIYRPLRSHEPEGFTFEVRGIYDLSDIYASIDELSYAPLGIYDPPLAELKYDESAQPLPAQTILPGLNPGAVVTRPPLALTNLQGASYLSGQEDYIDAIRVRVVGIEEYSEENLHKVERVASEISERTGLHVDIIAGSSPRDVWVYVPEMGYLEEEWTTLGAVQRITHGINAVNISLMIIFLIVCGVFIALTTNISLMSRIEEVGVLRSVGWRKRDVFRYLLSELIAIGLVGAISAAGFSLLLTRSLGADSSLFSIIGTALAVPLLYTVSGIPAIKRVVQKTPCELLQRGEFSHQHQAEKRPWKKLTFFHFFLTQFSRRKRRNLFTLLTFSTGITLVNLVVNILLNLQGILQVTLLGEFIALRLRNYHFVIVGIALVMGMLVMYENLLLGIRERLDEFKFLHAAGWKKKHISNWIILESVFLSGIGGIIGSTLGTLIFWLLSKTLTTNTLIIFAAGFVVSLLIGWIIAVYPARTIPRRLFLKYEANGKAKKKMRPMLLIALLLVVLGGVIFWAGKGSLIPQSWSSRSTPTEEMIYDQFGIDSAAMMTTIENVSEEGAATLSNSASQNIVAEIVQTFESYGLAIQREWVPLQALTIYNADGVGLDTIYGADYKYLSTAGENSRLIAIASHLGNLQEYVGKRFPLLYKTEDGHWPTTNALKGKILLVDEDFYVNAPLDQGIGAALVQNADLSATAFTVSTDLTPEMKDMLASRADLFASVTLGEAVSGVIHGKDHPEKEIWVISHYESSLNSPGADQSASSIATVLELARLFANDPPACTVRFILLPGQESIYSGLITYLQLHAQETSRVVAAFDIAWTGNWERLLVSEYLEEMESSVDTTRMEKEGQYFVEGYWSKFINLDEEDVLENFTLQTTRRMGLSESPAALKAAVKQAGKTLDIPISSSLEEWYFPTSLPILLSDDLPAIGIYGVGNEMLGSEYDDLSTIQEEDLVKVTALIYQSIQNVIGEEK</sequence>
<feature type="transmembrane region" description="Helical" evidence="7">
    <location>
        <begin position="828"/>
        <end position="856"/>
    </location>
</feature>
<evidence type="ECO:0000256" key="1">
    <source>
        <dbReference type="ARBA" id="ARBA00004651"/>
    </source>
</evidence>
<comment type="similarity">
    <text evidence="6">Belongs to the ABC-4 integral membrane protein family.</text>
</comment>
<feature type="domain" description="ABC3 transporter permease C-terminal" evidence="8">
    <location>
        <begin position="593"/>
        <end position="699"/>
    </location>
</feature>
<dbReference type="Proteomes" id="UP000064249">
    <property type="component" value="Unassembled WGS sequence"/>
</dbReference>
<name>A0A117LH20_9CHLR</name>
<feature type="transmembrane region" description="Helical" evidence="7">
    <location>
        <begin position="592"/>
        <end position="614"/>
    </location>
</feature>
<evidence type="ECO:0000256" key="3">
    <source>
        <dbReference type="ARBA" id="ARBA00022692"/>
    </source>
</evidence>
<feature type="transmembrane region" description="Helical" evidence="7">
    <location>
        <begin position="741"/>
        <end position="764"/>
    </location>
</feature>
<feature type="transmembrane region" description="Helical" evidence="7">
    <location>
        <begin position="784"/>
        <end position="808"/>
    </location>
</feature>
<dbReference type="Pfam" id="PF02687">
    <property type="entry name" value="FtsX"/>
    <property type="match status" value="2"/>
</dbReference>
<dbReference type="Gene3D" id="3.40.630.10">
    <property type="entry name" value="Zn peptidases"/>
    <property type="match status" value="1"/>
</dbReference>
<evidence type="ECO:0000259" key="8">
    <source>
        <dbReference type="Pfam" id="PF02687"/>
    </source>
</evidence>
<dbReference type="InterPro" id="IPR050250">
    <property type="entry name" value="Macrolide_Exporter_MacB"/>
</dbReference>
<keyword evidence="3 7" id="KW-0812">Transmembrane</keyword>
<accession>A0A117LH20</accession>
<evidence type="ECO:0000313" key="10">
    <source>
        <dbReference type="EMBL" id="KUK46823.1"/>
    </source>
</evidence>
<feature type="transmembrane region" description="Helical" evidence="7">
    <location>
        <begin position="910"/>
        <end position="931"/>
    </location>
</feature>
<evidence type="ECO:0000259" key="9">
    <source>
        <dbReference type="Pfam" id="PF04389"/>
    </source>
</evidence>
<organism evidence="10 11">
    <name type="scientific">Anaerolinea thermophila</name>
    <dbReference type="NCBI Taxonomy" id="167964"/>
    <lineage>
        <taxon>Bacteria</taxon>
        <taxon>Bacillati</taxon>
        <taxon>Chloroflexota</taxon>
        <taxon>Anaerolineae</taxon>
        <taxon>Anaerolineales</taxon>
        <taxon>Anaerolineaceae</taxon>
        <taxon>Anaerolinea</taxon>
    </lineage>
</organism>